<sequence length="531" mass="58644">MDLRRLPLLPEKRDSAFLARKRDGNAILKRKNRAPKEDGSLPEQIGHKSTTPKPNRTKSSLIGVKSRQIEKPIGAPEGCRSPAKSIALFTIMALLPPSFTEFQQYRAFLATFQGDSTQASVMTTTLSVIVPSLFLQLALLLQMALPCLLSLLVLYHHVLYPYLMSFMYPNCLGLLSISQLSDSGFDVIFSSSTCGVQDQSSCFDTPAQNGRAERKHRHLLDTARSLLLSSSVPSVFWGQAILTAAYLLNRMLTHLLFGRSPYECLHGQVPNSPFFECLDLVVLSFSLEKIVLSLVLAAPVAKENLIYLDHFPSDVPTEEYSFTLDIVDIPLPATSPDVSDCPPPPTTSSLPSLIPPAPLVYSRRCVAPPIPSSSSVAPSSDSGNLDSPASRYPTRPRHPPSPRAWYARFQSVSLQIGFQPSVHDSALFVRHTSHGLVLLLLYVDNMIITGSDSEAISEVKDHLFREFEMKDFGPLRYFLDIEVASSPKGYLSSQTKYITDIIHRVNLTDDKTVDTPLELHAKFSAIDGVLC</sequence>
<dbReference type="GO" id="GO:0016787">
    <property type="term" value="F:hydrolase activity"/>
    <property type="evidence" value="ECO:0007669"/>
    <property type="project" value="UniProtKB-KW"/>
</dbReference>
<dbReference type="AlphaFoldDB" id="A0A7J0DVX1"/>
<dbReference type="GO" id="GO:0046872">
    <property type="term" value="F:metal ion binding"/>
    <property type="evidence" value="ECO:0007669"/>
    <property type="project" value="UniProtKB-KW"/>
</dbReference>
<dbReference type="InterPro" id="IPR001584">
    <property type="entry name" value="Integrase_cat-core"/>
</dbReference>
<protein>
    <recommendedName>
        <fullName evidence="5">Integrase catalytic domain-containing protein</fullName>
    </recommendedName>
</protein>
<feature type="transmembrane region" description="Helical" evidence="4">
    <location>
        <begin position="226"/>
        <end position="248"/>
    </location>
</feature>
<name>A0A7J0DVX1_9ERIC</name>
<dbReference type="SUPFAM" id="SSF53098">
    <property type="entry name" value="Ribonuclease H-like"/>
    <property type="match status" value="1"/>
</dbReference>
<evidence type="ECO:0000259" key="5">
    <source>
        <dbReference type="PROSITE" id="PS50994"/>
    </source>
</evidence>
<organism evidence="6 7">
    <name type="scientific">Actinidia rufa</name>
    <dbReference type="NCBI Taxonomy" id="165716"/>
    <lineage>
        <taxon>Eukaryota</taxon>
        <taxon>Viridiplantae</taxon>
        <taxon>Streptophyta</taxon>
        <taxon>Embryophyta</taxon>
        <taxon>Tracheophyta</taxon>
        <taxon>Spermatophyta</taxon>
        <taxon>Magnoliopsida</taxon>
        <taxon>eudicotyledons</taxon>
        <taxon>Gunneridae</taxon>
        <taxon>Pentapetalae</taxon>
        <taxon>asterids</taxon>
        <taxon>Ericales</taxon>
        <taxon>Actinidiaceae</taxon>
        <taxon>Actinidia</taxon>
    </lineage>
</organism>
<evidence type="ECO:0000256" key="4">
    <source>
        <dbReference type="SAM" id="Phobius"/>
    </source>
</evidence>
<proteinExistence type="predicted"/>
<feature type="domain" description="Integrase catalytic" evidence="5">
    <location>
        <begin position="92"/>
        <end position="269"/>
    </location>
</feature>
<evidence type="ECO:0000256" key="2">
    <source>
        <dbReference type="ARBA" id="ARBA00022801"/>
    </source>
</evidence>
<feature type="compositionally biased region" description="Polar residues" evidence="3">
    <location>
        <begin position="47"/>
        <end position="60"/>
    </location>
</feature>
<dbReference type="Gene3D" id="3.30.420.10">
    <property type="entry name" value="Ribonuclease H-like superfamily/Ribonuclease H"/>
    <property type="match status" value="1"/>
</dbReference>
<keyword evidence="4" id="KW-1133">Transmembrane helix</keyword>
<feature type="region of interest" description="Disordered" evidence="3">
    <location>
        <begin position="20"/>
        <end position="61"/>
    </location>
</feature>
<keyword evidence="7" id="KW-1185">Reference proteome</keyword>
<feature type="transmembrane region" description="Helical" evidence="4">
    <location>
        <begin position="133"/>
        <end position="158"/>
    </location>
</feature>
<dbReference type="InterPro" id="IPR039537">
    <property type="entry name" value="Retrotran_Ty1/copia-like"/>
</dbReference>
<dbReference type="OrthoDB" id="1645289at2759"/>
<keyword evidence="2" id="KW-0378">Hydrolase</keyword>
<dbReference type="PROSITE" id="PS50994">
    <property type="entry name" value="INTEGRASE"/>
    <property type="match status" value="1"/>
</dbReference>
<keyword evidence="4" id="KW-0812">Transmembrane</keyword>
<gene>
    <name evidence="6" type="ORF">Acr_00g0086360</name>
</gene>
<reference evidence="7" key="1">
    <citation type="submission" date="2019-07" db="EMBL/GenBank/DDBJ databases">
        <title>De Novo Assembly of kiwifruit Actinidia rufa.</title>
        <authorList>
            <person name="Sugita-Konishi S."/>
            <person name="Sato K."/>
            <person name="Mori E."/>
            <person name="Abe Y."/>
            <person name="Kisaki G."/>
            <person name="Hamano K."/>
            <person name="Suezawa K."/>
            <person name="Otani M."/>
            <person name="Fukuda T."/>
            <person name="Manabe T."/>
            <person name="Gomi K."/>
            <person name="Tabuchi M."/>
            <person name="Akimitsu K."/>
            <person name="Kataoka I."/>
        </authorList>
    </citation>
    <scope>NUCLEOTIDE SEQUENCE [LARGE SCALE GENOMIC DNA]</scope>
    <source>
        <strain evidence="7">cv. Fuchu</strain>
    </source>
</reference>
<evidence type="ECO:0000313" key="7">
    <source>
        <dbReference type="Proteomes" id="UP000585474"/>
    </source>
</evidence>
<keyword evidence="1" id="KW-0479">Metal-binding</keyword>
<evidence type="ECO:0000256" key="3">
    <source>
        <dbReference type="SAM" id="MobiDB-lite"/>
    </source>
</evidence>
<feature type="compositionally biased region" description="Low complexity" evidence="3">
    <location>
        <begin position="372"/>
        <end position="382"/>
    </location>
</feature>
<dbReference type="EMBL" id="BJWL01000425">
    <property type="protein sequence ID" value="GFS43672.1"/>
    <property type="molecule type" value="Genomic_DNA"/>
</dbReference>
<comment type="caution">
    <text evidence="6">The sequence shown here is derived from an EMBL/GenBank/DDBJ whole genome shotgun (WGS) entry which is preliminary data.</text>
</comment>
<dbReference type="GO" id="GO:0003676">
    <property type="term" value="F:nucleic acid binding"/>
    <property type="evidence" value="ECO:0007669"/>
    <property type="project" value="InterPro"/>
</dbReference>
<dbReference type="GO" id="GO:0015074">
    <property type="term" value="P:DNA integration"/>
    <property type="evidence" value="ECO:0007669"/>
    <property type="project" value="InterPro"/>
</dbReference>
<dbReference type="Pfam" id="PF07727">
    <property type="entry name" value="RVT_2"/>
    <property type="match status" value="1"/>
</dbReference>
<keyword evidence="4" id="KW-0472">Membrane</keyword>
<dbReference type="PANTHER" id="PTHR42648">
    <property type="entry name" value="TRANSPOSASE, PUTATIVE-RELATED"/>
    <property type="match status" value="1"/>
</dbReference>
<feature type="region of interest" description="Disordered" evidence="3">
    <location>
        <begin position="371"/>
        <end position="400"/>
    </location>
</feature>
<evidence type="ECO:0000256" key="1">
    <source>
        <dbReference type="ARBA" id="ARBA00022723"/>
    </source>
</evidence>
<dbReference type="Proteomes" id="UP000585474">
    <property type="component" value="Unassembled WGS sequence"/>
</dbReference>
<evidence type="ECO:0000313" key="6">
    <source>
        <dbReference type="EMBL" id="GFS43672.1"/>
    </source>
</evidence>
<dbReference type="InterPro" id="IPR012337">
    <property type="entry name" value="RNaseH-like_sf"/>
</dbReference>
<accession>A0A7J0DVX1</accession>
<dbReference type="PANTHER" id="PTHR42648:SF31">
    <property type="entry name" value="RNA-DIRECTED DNA POLYMERASE"/>
    <property type="match status" value="1"/>
</dbReference>
<dbReference type="InterPro" id="IPR036397">
    <property type="entry name" value="RNaseH_sf"/>
</dbReference>
<dbReference type="InterPro" id="IPR013103">
    <property type="entry name" value="RVT_2"/>
</dbReference>